<gene>
    <name evidence="4" type="ORF">QEH52_09315</name>
</gene>
<evidence type="ECO:0000259" key="3">
    <source>
        <dbReference type="PROSITE" id="PS50280"/>
    </source>
</evidence>
<dbReference type="Pfam" id="PF00856">
    <property type="entry name" value="SET"/>
    <property type="match status" value="1"/>
</dbReference>
<proteinExistence type="predicted"/>
<evidence type="ECO:0000256" key="2">
    <source>
        <dbReference type="ARBA" id="ARBA00023163"/>
    </source>
</evidence>
<organism evidence="4 5">
    <name type="scientific">Thalassobacterium maritimum</name>
    <dbReference type="NCBI Taxonomy" id="3041265"/>
    <lineage>
        <taxon>Bacteria</taxon>
        <taxon>Pseudomonadati</taxon>
        <taxon>Verrucomicrobiota</taxon>
        <taxon>Opitutia</taxon>
        <taxon>Puniceicoccales</taxon>
        <taxon>Coraliomargaritaceae</taxon>
        <taxon>Thalassobacterium</taxon>
    </lineage>
</organism>
<dbReference type="SUPFAM" id="SSF82199">
    <property type="entry name" value="SET domain"/>
    <property type="match status" value="1"/>
</dbReference>
<dbReference type="PANTHER" id="PTHR45747">
    <property type="entry name" value="HISTONE-LYSINE N-METHYLTRANSFERASE E(Z)"/>
    <property type="match status" value="1"/>
</dbReference>
<sequence length="137" mass="15941">MPKPKKWTADDFEIRTSTIEGAGMGLFAKHRIAAEDTIGYYTGEVISEKEFYDPERPFSAYVMWVCRTHIIVGEGPKANYTRYINHSDEPNAFLIVSSRWKTARFEALREIEAGEEIFFNYGDDYWETESEEPKHTI</sequence>
<name>A0ABU1AVN0_9BACT</name>
<dbReference type="PANTHER" id="PTHR45747:SF4">
    <property type="entry name" value="HISTONE-LYSINE N-METHYLTRANSFERASE E(Z)"/>
    <property type="match status" value="1"/>
</dbReference>
<dbReference type="InterPro" id="IPR045318">
    <property type="entry name" value="EZH1/2-like"/>
</dbReference>
<feature type="domain" description="SET" evidence="3">
    <location>
        <begin position="10"/>
        <end position="122"/>
    </location>
</feature>
<comment type="caution">
    <text evidence="4">The sequence shown here is derived from an EMBL/GenBank/DDBJ whole genome shotgun (WGS) entry which is preliminary data.</text>
</comment>
<dbReference type="InterPro" id="IPR046341">
    <property type="entry name" value="SET_dom_sf"/>
</dbReference>
<dbReference type="Proteomes" id="UP001225316">
    <property type="component" value="Unassembled WGS sequence"/>
</dbReference>
<accession>A0ABU1AVN0</accession>
<dbReference type="SMART" id="SM00317">
    <property type="entry name" value="SET"/>
    <property type="match status" value="1"/>
</dbReference>
<dbReference type="InterPro" id="IPR001214">
    <property type="entry name" value="SET_dom"/>
</dbReference>
<reference evidence="4 5" key="1">
    <citation type="submission" date="2023-04" db="EMBL/GenBank/DDBJ databases">
        <title>A novel bacteria isolated from coastal sediment.</title>
        <authorList>
            <person name="Liu X.-J."/>
            <person name="Du Z.-J."/>
        </authorList>
    </citation>
    <scope>NUCLEOTIDE SEQUENCE [LARGE SCALE GENOMIC DNA]</scope>
    <source>
        <strain evidence="4 5">SDUM461003</strain>
    </source>
</reference>
<dbReference type="PROSITE" id="PS50280">
    <property type="entry name" value="SET"/>
    <property type="match status" value="1"/>
</dbReference>
<dbReference type="RefSeq" id="WP_308949943.1">
    <property type="nucleotide sequence ID" value="NZ_JARXHW010000017.1"/>
</dbReference>
<evidence type="ECO:0000313" key="4">
    <source>
        <dbReference type="EMBL" id="MDQ8207707.1"/>
    </source>
</evidence>
<dbReference type="Gene3D" id="2.170.270.10">
    <property type="entry name" value="SET domain"/>
    <property type="match status" value="1"/>
</dbReference>
<keyword evidence="1" id="KW-0805">Transcription regulation</keyword>
<keyword evidence="2" id="KW-0804">Transcription</keyword>
<keyword evidence="5" id="KW-1185">Reference proteome</keyword>
<dbReference type="EMBL" id="JARXHW010000017">
    <property type="protein sequence ID" value="MDQ8207707.1"/>
    <property type="molecule type" value="Genomic_DNA"/>
</dbReference>
<protein>
    <submittedName>
        <fullName evidence="4">SET domain-containing protein-lysine N-methyltransferase</fullName>
    </submittedName>
</protein>
<evidence type="ECO:0000313" key="5">
    <source>
        <dbReference type="Proteomes" id="UP001225316"/>
    </source>
</evidence>
<evidence type="ECO:0000256" key="1">
    <source>
        <dbReference type="ARBA" id="ARBA00023015"/>
    </source>
</evidence>